<evidence type="ECO:0000259" key="10">
    <source>
        <dbReference type="Pfam" id="PF00382"/>
    </source>
</evidence>
<feature type="domain" description="Brf1 TBP-binding" evidence="11">
    <location>
        <begin position="415"/>
        <end position="539"/>
    </location>
</feature>
<proteinExistence type="inferred from homology"/>
<evidence type="ECO:0000256" key="5">
    <source>
        <dbReference type="ARBA" id="ARBA00022833"/>
    </source>
</evidence>
<dbReference type="Gene3D" id="1.10.472.10">
    <property type="entry name" value="Cyclin-like"/>
    <property type="match status" value="2"/>
</dbReference>
<feature type="domain" description="Transcription factor TFIIB cyclin-like" evidence="10">
    <location>
        <begin position="173"/>
        <end position="261"/>
    </location>
</feature>
<dbReference type="PANTHER" id="PTHR11618:SF4">
    <property type="entry name" value="TRANSCRIPTION FACTOR IIIB 90 KDA SUBUNIT"/>
    <property type="match status" value="1"/>
</dbReference>
<feature type="compositionally biased region" description="Basic and acidic residues" evidence="9">
    <location>
        <begin position="381"/>
        <end position="390"/>
    </location>
</feature>
<dbReference type="eggNOG" id="KOG1598">
    <property type="taxonomic scope" value="Eukaryota"/>
</dbReference>
<keyword evidence="4" id="KW-0863">Zinc-finger</keyword>
<keyword evidence="6" id="KW-0805">Transcription regulation</keyword>
<evidence type="ECO:0008006" key="13">
    <source>
        <dbReference type="Google" id="ProtNLM"/>
    </source>
</evidence>
<feature type="region of interest" description="Disordered" evidence="9">
    <location>
        <begin position="537"/>
        <end position="620"/>
    </location>
</feature>
<evidence type="ECO:0000256" key="7">
    <source>
        <dbReference type="ARBA" id="ARBA00023163"/>
    </source>
</evidence>
<feature type="compositionally biased region" description="Polar residues" evidence="9">
    <location>
        <begin position="349"/>
        <end position="359"/>
    </location>
</feature>
<feature type="domain" description="Transcription factor TFIIB cyclin-like" evidence="10">
    <location>
        <begin position="69"/>
        <end position="159"/>
    </location>
</feature>
<evidence type="ECO:0000313" key="12">
    <source>
        <dbReference type="EMBL" id="KCW89931.1"/>
    </source>
</evidence>
<dbReference type="PANTHER" id="PTHR11618">
    <property type="entry name" value="TRANSCRIPTION INITIATION FACTOR IIB-RELATED"/>
    <property type="match status" value="1"/>
</dbReference>
<dbReference type="FunFam" id="1.10.472.10:FF:000066">
    <property type="entry name" value="Transcription factor IIIB subunit"/>
    <property type="match status" value="1"/>
</dbReference>
<dbReference type="InterPro" id="IPR000812">
    <property type="entry name" value="TFIIB"/>
</dbReference>
<dbReference type="InterPro" id="IPR013150">
    <property type="entry name" value="TFIIB_cyclin"/>
</dbReference>
<dbReference type="CDD" id="cd20554">
    <property type="entry name" value="CYCLIN_TFIIIB90_rpt2"/>
    <property type="match status" value="1"/>
</dbReference>
<gene>
    <name evidence="12" type="ORF">EUGRSUZ_A02144</name>
</gene>
<feature type="compositionally biased region" description="Basic and acidic residues" evidence="9">
    <location>
        <begin position="592"/>
        <end position="603"/>
    </location>
</feature>
<evidence type="ECO:0000256" key="1">
    <source>
        <dbReference type="ARBA" id="ARBA00004123"/>
    </source>
</evidence>
<evidence type="ECO:0000259" key="11">
    <source>
        <dbReference type="Pfam" id="PF07741"/>
    </source>
</evidence>
<dbReference type="GO" id="GO:0006352">
    <property type="term" value="P:DNA-templated transcription initiation"/>
    <property type="evidence" value="ECO:0000318"/>
    <property type="project" value="GO_Central"/>
</dbReference>
<accession>A0A059DHT0</accession>
<dbReference type="GO" id="GO:0070897">
    <property type="term" value="P:transcription preinitiation complex assembly"/>
    <property type="evidence" value="ECO:0007669"/>
    <property type="project" value="InterPro"/>
</dbReference>
<dbReference type="InParanoid" id="A0A059DHT0"/>
<protein>
    <recommendedName>
        <fullName evidence="13">B-related factor 1</fullName>
    </recommendedName>
</protein>
<dbReference type="STRING" id="71139.A0A059DHT0"/>
<dbReference type="Pfam" id="PF00382">
    <property type="entry name" value="TFIIB"/>
    <property type="match status" value="2"/>
</dbReference>
<keyword evidence="5" id="KW-0862">Zinc</keyword>
<dbReference type="GO" id="GO:0017025">
    <property type="term" value="F:TBP-class protein binding"/>
    <property type="evidence" value="ECO:0007669"/>
    <property type="project" value="InterPro"/>
</dbReference>
<dbReference type="GO" id="GO:0001006">
    <property type="term" value="F:RNA polymerase III type 3 promoter sequence-specific DNA binding"/>
    <property type="evidence" value="ECO:0000318"/>
    <property type="project" value="GO_Central"/>
</dbReference>
<dbReference type="GO" id="GO:0008270">
    <property type="term" value="F:zinc ion binding"/>
    <property type="evidence" value="ECO:0007669"/>
    <property type="project" value="UniProtKB-KW"/>
</dbReference>
<dbReference type="FunFam" id="1.10.472.10:FF:000007">
    <property type="entry name" value="Transcription factor IIIB 90 kDa subunit"/>
    <property type="match status" value="1"/>
</dbReference>
<dbReference type="OrthoDB" id="511529at2759"/>
<dbReference type="Gene3D" id="1.20.5.650">
    <property type="entry name" value="Single helix bin"/>
    <property type="match status" value="1"/>
</dbReference>
<evidence type="ECO:0000256" key="9">
    <source>
        <dbReference type="SAM" id="MobiDB-lite"/>
    </source>
</evidence>
<organism evidence="12">
    <name type="scientific">Eucalyptus grandis</name>
    <name type="common">Flooded gum</name>
    <dbReference type="NCBI Taxonomy" id="71139"/>
    <lineage>
        <taxon>Eukaryota</taxon>
        <taxon>Viridiplantae</taxon>
        <taxon>Streptophyta</taxon>
        <taxon>Embryophyta</taxon>
        <taxon>Tracheophyta</taxon>
        <taxon>Spermatophyta</taxon>
        <taxon>Magnoliopsida</taxon>
        <taxon>eudicotyledons</taxon>
        <taxon>Gunneridae</taxon>
        <taxon>Pentapetalae</taxon>
        <taxon>rosids</taxon>
        <taxon>malvids</taxon>
        <taxon>Myrtales</taxon>
        <taxon>Myrtaceae</taxon>
        <taxon>Myrtoideae</taxon>
        <taxon>Eucalypteae</taxon>
        <taxon>Eucalyptus</taxon>
    </lineage>
</organism>
<dbReference type="AlphaFoldDB" id="A0A059DHT0"/>
<dbReference type="Gramene" id="KCW89931">
    <property type="protein sequence ID" value="KCW89931"/>
    <property type="gene ID" value="EUGRSUZ_A02144"/>
</dbReference>
<evidence type="ECO:0000256" key="2">
    <source>
        <dbReference type="ARBA" id="ARBA00010857"/>
    </source>
</evidence>
<dbReference type="InterPro" id="IPR011665">
    <property type="entry name" value="BRF1_TBP-bd_dom"/>
</dbReference>
<dbReference type="PRINTS" id="PR00685">
    <property type="entry name" value="TIFACTORIIB"/>
</dbReference>
<feature type="compositionally biased region" description="Acidic residues" evidence="9">
    <location>
        <begin position="572"/>
        <end position="591"/>
    </location>
</feature>
<dbReference type="GO" id="GO:0000995">
    <property type="term" value="F:RNA polymerase III general transcription initiation factor activity"/>
    <property type="evidence" value="ECO:0000318"/>
    <property type="project" value="GO_Central"/>
</dbReference>
<dbReference type="SUPFAM" id="SSF47954">
    <property type="entry name" value="Cyclin-like"/>
    <property type="match status" value="2"/>
</dbReference>
<dbReference type="GO" id="GO:0005634">
    <property type="term" value="C:nucleus"/>
    <property type="evidence" value="ECO:0000318"/>
    <property type="project" value="GO_Central"/>
</dbReference>
<evidence type="ECO:0000256" key="4">
    <source>
        <dbReference type="ARBA" id="ARBA00022771"/>
    </source>
</evidence>
<dbReference type="Pfam" id="PF07741">
    <property type="entry name" value="BRF1"/>
    <property type="match status" value="1"/>
</dbReference>
<name>A0A059DHT0_EUCGR</name>
<comment type="similarity">
    <text evidence="2">Belongs to the TFIIB family.</text>
</comment>
<dbReference type="FunFam" id="1.20.5.650:FF:000002">
    <property type="entry name" value="Cyclin/Brf1-like TBP-binding protein"/>
    <property type="match status" value="1"/>
</dbReference>
<sequence>MKRWCTHCAKFVEVDRPHDGALGCTECGKVLEDFNFSFEPTFMKDGAGQSHLSGNFVRTVQSEYSASRERTLDRANEDMRNLCYGLGMDQPDGIVRTSLAFYRIALEKNFTRGRRTEQVEAACIYIACRESRLPYLLIDFSNLLKINVYVLGAVFLQLCKVLWLHEHPIVQKPLDPSLFIHKYTASLSGGRNNDVARTALRIIASMKRDWMQTGRKPSGLWGAAVYVSAVAHGLKCSKSDVLRLVHICEATLTKRLVEFENTESGSLTIEELNTKAKLEEKNSAKQPNMGLNISGARELLCEHKGTDTPHFAIGLCQSCYNEFVEFSGGLEGGLDPPAFQRAEKERLSKSSIGENTSETNLHENEPDTLAACGTMKSQSAEPEKTDRSTDMNDGFQVDEANDRSAKADDESDTLSDIDDIEVDGYLHNEEEKHYKKIIWEEMNREYLEEQAAKEAAAAAAKEAYAANYKNTEDFQAAQELAAAAAAAVAKSRKEKQQKRAAEAKKSTPAQTAAEAARQMLIKKRLSSKINYDVLEKLFNEPANPENPKKRRTELESNNDDNTPHVSSKEVEAEVIETNDDVGLDDEQEDDDTKGVDGDLHYGNEEEMYDYDEGNYDYDGY</sequence>
<evidence type="ECO:0000256" key="6">
    <source>
        <dbReference type="ARBA" id="ARBA00023015"/>
    </source>
</evidence>
<keyword evidence="3" id="KW-0479">Metal-binding</keyword>
<comment type="subcellular location">
    <subcellularLocation>
        <location evidence="1">Nucleus</location>
    </subcellularLocation>
</comment>
<dbReference type="GO" id="GO:0006383">
    <property type="term" value="P:transcription by RNA polymerase III"/>
    <property type="evidence" value="ECO:0000318"/>
    <property type="project" value="GO_Central"/>
</dbReference>
<dbReference type="FunCoup" id="A0A059DHT0">
    <property type="interactions" value="2720"/>
</dbReference>
<feature type="compositionally biased region" description="Acidic residues" evidence="9">
    <location>
        <begin position="604"/>
        <end position="620"/>
    </location>
</feature>
<dbReference type="CDD" id="cd20553">
    <property type="entry name" value="CYCLIN_TFIIIB90_rpt1"/>
    <property type="match status" value="1"/>
</dbReference>
<evidence type="ECO:0000256" key="3">
    <source>
        <dbReference type="ARBA" id="ARBA00022723"/>
    </source>
</evidence>
<dbReference type="GO" id="GO:0097550">
    <property type="term" value="C:transcription preinitiation complex"/>
    <property type="evidence" value="ECO:0000318"/>
    <property type="project" value="GO_Central"/>
</dbReference>
<dbReference type="GO" id="GO:0000126">
    <property type="term" value="C:transcription factor TFIIIB complex"/>
    <property type="evidence" value="ECO:0000318"/>
    <property type="project" value="GO_Central"/>
</dbReference>
<dbReference type="EMBL" id="KK198753">
    <property type="protein sequence ID" value="KCW89931.1"/>
    <property type="molecule type" value="Genomic_DNA"/>
</dbReference>
<dbReference type="InterPro" id="IPR036915">
    <property type="entry name" value="Cyclin-like_sf"/>
</dbReference>
<evidence type="ECO:0000256" key="8">
    <source>
        <dbReference type="ARBA" id="ARBA00023242"/>
    </source>
</evidence>
<feature type="region of interest" description="Disordered" evidence="9">
    <location>
        <begin position="343"/>
        <end position="415"/>
    </location>
</feature>
<reference evidence="12" key="1">
    <citation type="submission" date="2013-07" db="EMBL/GenBank/DDBJ databases">
        <title>The genome of Eucalyptus grandis.</title>
        <authorList>
            <person name="Schmutz J."/>
            <person name="Hayes R."/>
            <person name="Myburg A."/>
            <person name="Tuskan G."/>
            <person name="Grattapaglia D."/>
            <person name="Rokhsar D.S."/>
        </authorList>
    </citation>
    <scope>NUCLEOTIDE SEQUENCE</scope>
    <source>
        <tissue evidence="12">Leaf extractions</tissue>
    </source>
</reference>
<keyword evidence="8" id="KW-0539">Nucleus</keyword>
<dbReference type="OMA" id="EPPCKVM"/>
<feature type="region of interest" description="Disordered" evidence="9">
    <location>
        <begin position="490"/>
        <end position="517"/>
    </location>
</feature>
<keyword evidence="7" id="KW-0804">Transcription</keyword>